<name>A0A2M8Q7L7_9CHLR</name>
<accession>A0A2M8Q7L7</accession>
<feature type="non-terminal residue" evidence="1">
    <location>
        <position position="1"/>
    </location>
</feature>
<protein>
    <submittedName>
        <fullName evidence="1">Class I SAM-dependent methyltransferase</fullName>
    </submittedName>
</protein>
<dbReference type="GO" id="GO:0032259">
    <property type="term" value="P:methylation"/>
    <property type="evidence" value="ECO:0007669"/>
    <property type="project" value="UniProtKB-KW"/>
</dbReference>
<proteinExistence type="predicted"/>
<dbReference type="Proteomes" id="UP000230790">
    <property type="component" value="Unassembled WGS sequence"/>
</dbReference>
<gene>
    <name evidence="1" type="ORF">CUN48_17055</name>
</gene>
<dbReference type="GO" id="GO:0008168">
    <property type="term" value="F:methyltransferase activity"/>
    <property type="evidence" value="ECO:0007669"/>
    <property type="project" value="UniProtKB-KW"/>
</dbReference>
<comment type="caution">
    <text evidence="1">The sequence shown here is derived from an EMBL/GenBank/DDBJ whole genome shotgun (WGS) entry which is preliminary data.</text>
</comment>
<dbReference type="EMBL" id="PGTN01000742">
    <property type="protein sequence ID" value="PJF45799.1"/>
    <property type="molecule type" value="Genomic_DNA"/>
</dbReference>
<dbReference type="Gene3D" id="3.40.50.150">
    <property type="entry name" value="Vaccinia Virus protein VP39"/>
    <property type="match status" value="1"/>
</dbReference>
<keyword evidence="1" id="KW-0489">Methyltransferase</keyword>
<dbReference type="Pfam" id="PF13489">
    <property type="entry name" value="Methyltransf_23"/>
    <property type="match status" value="1"/>
</dbReference>
<keyword evidence="1" id="KW-0808">Transferase</keyword>
<evidence type="ECO:0000313" key="2">
    <source>
        <dbReference type="Proteomes" id="UP000230790"/>
    </source>
</evidence>
<dbReference type="AlphaFoldDB" id="A0A2M8Q7L7"/>
<dbReference type="SUPFAM" id="SSF53335">
    <property type="entry name" value="S-adenosyl-L-methionine-dependent methyltransferases"/>
    <property type="match status" value="1"/>
</dbReference>
<reference evidence="1 2" key="1">
    <citation type="submission" date="2017-11" db="EMBL/GenBank/DDBJ databases">
        <title>Evolution of Phototrophy in the Chloroflexi Phylum Driven by Horizontal Gene Transfer.</title>
        <authorList>
            <person name="Ward L.M."/>
            <person name="Hemp J."/>
            <person name="Shih P.M."/>
            <person name="Mcglynn S.E."/>
            <person name="Fischer W."/>
        </authorList>
    </citation>
    <scope>NUCLEOTIDE SEQUENCE [LARGE SCALE GENOMIC DNA]</scope>
    <source>
        <strain evidence="1">JP3_7</strain>
    </source>
</reference>
<organism evidence="1 2">
    <name type="scientific">Candidatus Thermofonsia Clade 3 bacterium</name>
    <dbReference type="NCBI Taxonomy" id="2364212"/>
    <lineage>
        <taxon>Bacteria</taxon>
        <taxon>Bacillati</taxon>
        <taxon>Chloroflexota</taxon>
        <taxon>Candidatus Thermofontia</taxon>
        <taxon>Candidatus Thermofonsia Clade 3</taxon>
    </lineage>
</organism>
<dbReference type="InterPro" id="IPR029063">
    <property type="entry name" value="SAM-dependent_MTases_sf"/>
</dbReference>
<sequence>DADSVATTQAVLQRFAPDGPWKVEAKSVFELDPRESGVFEIVYSWGVLHHTGDMFRALRSAAAMVAPEGLFVFALYRRIWMDWFWRWEKRWYAQASTAHQAAARRLYKALFRLGLRLTGRRFEDYVTTYRSNRGMSFEHDVHDWLGGWPYESISPREVQD</sequence>
<evidence type="ECO:0000313" key="1">
    <source>
        <dbReference type="EMBL" id="PJF45799.1"/>
    </source>
</evidence>
<feature type="non-terminal residue" evidence="1">
    <location>
        <position position="160"/>
    </location>
</feature>